<proteinExistence type="predicted"/>
<evidence type="ECO:0000313" key="1">
    <source>
        <dbReference type="EMBL" id="CAA6815261.1"/>
    </source>
</evidence>
<sequence length="79" mass="8981">MTTIMRTTLNSRFYLFHRDGILITNDDIETGSLKKDSVVIVPKITAIDSSLISKENLIATLKDKSFKKILNDICNKFEC</sequence>
<protein>
    <submittedName>
        <fullName evidence="1">Uncharacterized protein</fullName>
    </submittedName>
</protein>
<reference evidence="1" key="1">
    <citation type="submission" date="2020-01" db="EMBL/GenBank/DDBJ databases">
        <authorList>
            <person name="Meier V. D."/>
            <person name="Meier V D."/>
        </authorList>
    </citation>
    <scope>NUCLEOTIDE SEQUENCE</scope>
    <source>
        <strain evidence="1">HLG_WM_MAG_02</strain>
    </source>
</reference>
<gene>
    <name evidence="1" type="ORF">HELGO_WM17201</name>
</gene>
<name>A0A6S6T396_9BACT</name>
<dbReference type="EMBL" id="CACVAZ010000098">
    <property type="protein sequence ID" value="CAA6815261.1"/>
    <property type="molecule type" value="Genomic_DNA"/>
</dbReference>
<dbReference type="AlphaFoldDB" id="A0A6S6T396"/>
<accession>A0A6S6T396</accession>
<organism evidence="1">
    <name type="scientific">uncultured Sulfurovum sp</name>
    <dbReference type="NCBI Taxonomy" id="269237"/>
    <lineage>
        <taxon>Bacteria</taxon>
        <taxon>Pseudomonadati</taxon>
        <taxon>Campylobacterota</taxon>
        <taxon>Epsilonproteobacteria</taxon>
        <taxon>Campylobacterales</taxon>
        <taxon>Sulfurovaceae</taxon>
        <taxon>Sulfurovum</taxon>
        <taxon>environmental samples</taxon>
    </lineage>
</organism>